<dbReference type="Proteomes" id="UP000824107">
    <property type="component" value="Unassembled WGS sequence"/>
</dbReference>
<dbReference type="InterPro" id="IPR050709">
    <property type="entry name" value="Biotin_Carboxyl_Carrier/Decarb"/>
</dbReference>
<comment type="pathway">
    <text evidence="2 9">Lipid metabolism; fatty acid biosynthesis.</text>
</comment>
<dbReference type="CDD" id="cd06850">
    <property type="entry name" value="biotinyl_domain"/>
    <property type="match status" value="1"/>
</dbReference>
<comment type="caution">
    <text evidence="11">The sequence shown here is derived from an EMBL/GenBank/DDBJ whole genome shotgun (WGS) entry which is preliminary data.</text>
</comment>
<evidence type="ECO:0000256" key="7">
    <source>
        <dbReference type="ARBA" id="ARBA00023160"/>
    </source>
</evidence>
<protein>
    <recommendedName>
        <fullName evidence="3 9">Biotin carboxyl carrier protein of acetyl-CoA carboxylase</fullName>
    </recommendedName>
</protein>
<dbReference type="Gene3D" id="2.40.50.100">
    <property type="match status" value="1"/>
</dbReference>
<evidence type="ECO:0000313" key="12">
    <source>
        <dbReference type="Proteomes" id="UP000824107"/>
    </source>
</evidence>
<comment type="function">
    <text evidence="1 9">This protein is a component of the acetyl coenzyme A carboxylase complex; first, biotin carboxylase catalyzes the carboxylation of the carrier protein and then the transcarboxylase transfers the carboxyl group to form malonyl-CoA.</text>
</comment>
<organism evidence="11 12">
    <name type="scientific">Candidatus Scatocola faecipullorum</name>
    <dbReference type="NCBI Taxonomy" id="2840917"/>
    <lineage>
        <taxon>Bacteria</taxon>
        <taxon>Pseudomonadati</taxon>
        <taxon>Pseudomonadota</taxon>
        <taxon>Alphaproteobacteria</taxon>
        <taxon>Rhodospirillales</taxon>
        <taxon>Rhodospirillaceae</taxon>
        <taxon>Rhodospirillaceae incertae sedis</taxon>
        <taxon>Candidatus Scatocola</taxon>
    </lineage>
</organism>
<accession>A0A9D1M447</accession>
<dbReference type="EMBL" id="DVNC01000033">
    <property type="protein sequence ID" value="HIU53470.1"/>
    <property type="molecule type" value="Genomic_DNA"/>
</dbReference>
<dbReference type="PANTHER" id="PTHR45266:SF3">
    <property type="entry name" value="OXALOACETATE DECARBOXYLASE ALPHA CHAIN"/>
    <property type="match status" value="1"/>
</dbReference>
<keyword evidence="5 9" id="KW-0276">Fatty acid metabolism</keyword>
<evidence type="ECO:0000256" key="8">
    <source>
        <dbReference type="ARBA" id="ARBA00023267"/>
    </source>
</evidence>
<dbReference type="GO" id="GO:0006633">
    <property type="term" value="P:fatty acid biosynthetic process"/>
    <property type="evidence" value="ECO:0007669"/>
    <property type="project" value="UniProtKB-KW"/>
</dbReference>
<dbReference type="GO" id="GO:0003989">
    <property type="term" value="F:acetyl-CoA carboxylase activity"/>
    <property type="evidence" value="ECO:0007669"/>
    <property type="project" value="InterPro"/>
</dbReference>
<evidence type="ECO:0000259" key="10">
    <source>
        <dbReference type="PROSITE" id="PS50968"/>
    </source>
</evidence>
<proteinExistence type="predicted"/>
<feature type="domain" description="Lipoyl-binding" evidence="10">
    <location>
        <begin position="85"/>
        <end position="161"/>
    </location>
</feature>
<dbReference type="AlphaFoldDB" id="A0A9D1M447"/>
<evidence type="ECO:0000256" key="9">
    <source>
        <dbReference type="RuleBase" id="RU364072"/>
    </source>
</evidence>
<dbReference type="InterPro" id="IPR001882">
    <property type="entry name" value="Biotin_BS"/>
</dbReference>
<dbReference type="GO" id="GO:0009317">
    <property type="term" value="C:acetyl-CoA carboxylase complex"/>
    <property type="evidence" value="ECO:0007669"/>
    <property type="project" value="InterPro"/>
</dbReference>
<evidence type="ECO:0000256" key="4">
    <source>
        <dbReference type="ARBA" id="ARBA00022516"/>
    </source>
</evidence>
<dbReference type="PANTHER" id="PTHR45266">
    <property type="entry name" value="OXALOACETATE DECARBOXYLASE ALPHA CHAIN"/>
    <property type="match status" value="1"/>
</dbReference>
<evidence type="ECO:0000256" key="3">
    <source>
        <dbReference type="ARBA" id="ARBA00017562"/>
    </source>
</evidence>
<dbReference type="PRINTS" id="PR01071">
    <property type="entry name" value="ACOABIOTINCC"/>
</dbReference>
<gene>
    <name evidence="11" type="primary">accB</name>
    <name evidence="11" type="ORF">IAD20_05260</name>
</gene>
<dbReference type="InterPro" id="IPR000089">
    <property type="entry name" value="Biotin_lipoyl"/>
</dbReference>
<name>A0A9D1M447_9PROT</name>
<evidence type="ECO:0000256" key="1">
    <source>
        <dbReference type="ARBA" id="ARBA00003761"/>
    </source>
</evidence>
<evidence type="ECO:0000256" key="5">
    <source>
        <dbReference type="ARBA" id="ARBA00022832"/>
    </source>
</evidence>
<reference evidence="11" key="1">
    <citation type="submission" date="2020-10" db="EMBL/GenBank/DDBJ databases">
        <authorList>
            <person name="Gilroy R."/>
        </authorList>
    </citation>
    <scope>NUCLEOTIDE SEQUENCE</scope>
    <source>
        <strain evidence="11">ChiW3-316</strain>
    </source>
</reference>
<dbReference type="NCBIfam" id="TIGR00531">
    <property type="entry name" value="BCCP"/>
    <property type="match status" value="1"/>
</dbReference>
<dbReference type="InterPro" id="IPR001249">
    <property type="entry name" value="AcCoA_biotinCC"/>
</dbReference>
<dbReference type="SUPFAM" id="SSF51230">
    <property type="entry name" value="Single hybrid motif"/>
    <property type="match status" value="1"/>
</dbReference>
<sequence length="161" mass="16962">MSNPLDTKVISKLAEILDKSNLTELEYEDEGCRICLTRELPHPAPLPPVHPAPVPPAFAPAPVMPQPAAPAPAAPVSEEDYAKLPGAVKSPMVGVVYLSSDPNSPDYVKVGDTVSAGDTVCLIEAMKTFNPVKAHMAGKVTKILVSGGDPVEYGEPLIIIE</sequence>
<keyword evidence="6 9" id="KW-0443">Lipid metabolism</keyword>
<dbReference type="InterPro" id="IPR011053">
    <property type="entry name" value="Single_hybrid_motif"/>
</dbReference>
<keyword evidence="4 9" id="KW-0444">Lipid biosynthesis</keyword>
<dbReference type="PROSITE" id="PS00188">
    <property type="entry name" value="BIOTIN"/>
    <property type="match status" value="1"/>
</dbReference>
<evidence type="ECO:0000313" key="11">
    <source>
        <dbReference type="EMBL" id="HIU53470.1"/>
    </source>
</evidence>
<keyword evidence="8 9" id="KW-0092">Biotin</keyword>
<dbReference type="PROSITE" id="PS50968">
    <property type="entry name" value="BIOTINYL_LIPOYL"/>
    <property type="match status" value="1"/>
</dbReference>
<reference evidence="11" key="2">
    <citation type="journal article" date="2021" name="PeerJ">
        <title>Extensive microbial diversity within the chicken gut microbiome revealed by metagenomics and culture.</title>
        <authorList>
            <person name="Gilroy R."/>
            <person name="Ravi A."/>
            <person name="Getino M."/>
            <person name="Pursley I."/>
            <person name="Horton D.L."/>
            <person name="Alikhan N.F."/>
            <person name="Baker D."/>
            <person name="Gharbi K."/>
            <person name="Hall N."/>
            <person name="Watson M."/>
            <person name="Adriaenssens E.M."/>
            <person name="Foster-Nyarko E."/>
            <person name="Jarju S."/>
            <person name="Secka A."/>
            <person name="Antonio M."/>
            <person name="Oren A."/>
            <person name="Chaudhuri R.R."/>
            <person name="La Ragione R."/>
            <person name="Hildebrand F."/>
            <person name="Pallen M.J."/>
        </authorList>
    </citation>
    <scope>NUCLEOTIDE SEQUENCE</scope>
    <source>
        <strain evidence="11">ChiW3-316</strain>
    </source>
</reference>
<keyword evidence="7 9" id="KW-0275">Fatty acid biosynthesis</keyword>
<dbReference type="Pfam" id="PF00364">
    <property type="entry name" value="Biotin_lipoyl"/>
    <property type="match status" value="1"/>
</dbReference>
<evidence type="ECO:0000256" key="2">
    <source>
        <dbReference type="ARBA" id="ARBA00005194"/>
    </source>
</evidence>
<evidence type="ECO:0000256" key="6">
    <source>
        <dbReference type="ARBA" id="ARBA00023098"/>
    </source>
</evidence>